<gene>
    <name evidence="1" type="ORF">AMORRO_LOCUS8937</name>
</gene>
<dbReference type="Proteomes" id="UP000789342">
    <property type="component" value="Unassembled WGS sequence"/>
</dbReference>
<dbReference type="AlphaFoldDB" id="A0A9N9D5C9"/>
<dbReference type="SUPFAM" id="SSF53098">
    <property type="entry name" value="Ribonuclease H-like"/>
    <property type="match status" value="1"/>
</dbReference>
<evidence type="ECO:0000313" key="2">
    <source>
        <dbReference type="Proteomes" id="UP000789342"/>
    </source>
</evidence>
<dbReference type="InterPro" id="IPR012337">
    <property type="entry name" value="RNaseH-like_sf"/>
</dbReference>
<keyword evidence="2" id="KW-1185">Reference proteome</keyword>
<organism evidence="1 2">
    <name type="scientific">Acaulospora morrowiae</name>
    <dbReference type="NCBI Taxonomy" id="94023"/>
    <lineage>
        <taxon>Eukaryota</taxon>
        <taxon>Fungi</taxon>
        <taxon>Fungi incertae sedis</taxon>
        <taxon>Mucoromycota</taxon>
        <taxon>Glomeromycotina</taxon>
        <taxon>Glomeromycetes</taxon>
        <taxon>Diversisporales</taxon>
        <taxon>Acaulosporaceae</taxon>
        <taxon>Acaulospora</taxon>
    </lineage>
</organism>
<accession>A0A9N9D5C9</accession>
<dbReference type="PANTHER" id="PTHR23272">
    <property type="entry name" value="BED FINGER-RELATED"/>
    <property type="match status" value="1"/>
</dbReference>
<proteinExistence type="predicted"/>
<evidence type="ECO:0000313" key="1">
    <source>
        <dbReference type="EMBL" id="CAG8627487.1"/>
    </source>
</evidence>
<dbReference type="PANTHER" id="PTHR23272:SF184">
    <property type="entry name" value="OS03G0311250 PROTEIN"/>
    <property type="match status" value="1"/>
</dbReference>
<dbReference type="OrthoDB" id="2413521at2759"/>
<protein>
    <submittedName>
        <fullName evidence="1">3060_t:CDS:1</fullName>
    </submittedName>
</protein>
<sequence>MVLCGELMKKEWNEFEFGHYRCAAHILNIAVNHGMQLQTTLIEKENYITPKIDIITCWNSTYDMLYRFKQMRAELDLLVTKHHFEYIFLNQNEWKQINTIIELHYPILEATILLSSSSYPIISDIRLSFGGILRHLDRFINDELHSEQECMIADSIRYKLNEYWLLLDKSITIAAILDPSSKLTTFLSDEKRNRAITDLRYIMNQYTPQISKTNTTSSKNKKRSFFKLLLEQQQTNELPPEELELYLSLLSCSDEDTLN</sequence>
<comment type="caution">
    <text evidence="1">The sequence shown here is derived from an EMBL/GenBank/DDBJ whole genome shotgun (WGS) entry which is preliminary data.</text>
</comment>
<reference evidence="1" key="1">
    <citation type="submission" date="2021-06" db="EMBL/GenBank/DDBJ databases">
        <authorList>
            <person name="Kallberg Y."/>
            <person name="Tangrot J."/>
            <person name="Rosling A."/>
        </authorList>
    </citation>
    <scope>NUCLEOTIDE SEQUENCE</scope>
    <source>
        <strain evidence="1">CL551</strain>
    </source>
</reference>
<name>A0A9N9D5C9_9GLOM</name>
<dbReference type="EMBL" id="CAJVPV010008176">
    <property type="protein sequence ID" value="CAG8627487.1"/>
    <property type="molecule type" value="Genomic_DNA"/>
</dbReference>